<evidence type="ECO:0000313" key="3">
    <source>
        <dbReference type="EMBL" id="MBB3861880.1"/>
    </source>
</evidence>
<dbReference type="GO" id="GO:0047420">
    <property type="term" value="F:N-acyl-D-amino-acid deacylase activity"/>
    <property type="evidence" value="ECO:0007669"/>
    <property type="project" value="UniProtKB-EC"/>
</dbReference>
<gene>
    <name evidence="3" type="ORF">GGQ88_003170</name>
</gene>
<comment type="caution">
    <text evidence="3">The sequence shown here is derived from an EMBL/GenBank/DDBJ whole genome shotgun (WGS) entry which is preliminary data.</text>
</comment>
<dbReference type="Proteomes" id="UP000562395">
    <property type="component" value="Unassembled WGS sequence"/>
</dbReference>
<keyword evidence="1" id="KW-0732">Signal</keyword>
<organism evidence="3 4">
    <name type="scientific">Novosphingobium hassiacum</name>
    <dbReference type="NCBI Taxonomy" id="173676"/>
    <lineage>
        <taxon>Bacteria</taxon>
        <taxon>Pseudomonadati</taxon>
        <taxon>Pseudomonadota</taxon>
        <taxon>Alphaproteobacteria</taxon>
        <taxon>Sphingomonadales</taxon>
        <taxon>Sphingomonadaceae</taxon>
        <taxon>Novosphingobium</taxon>
    </lineage>
</organism>
<protein>
    <submittedName>
        <fullName evidence="3">N-acyl-D-amino-acid deacylase</fullName>
        <ecNumber evidence="3">3.5.1.81</ecNumber>
    </submittedName>
</protein>
<dbReference type="Gene3D" id="2.30.40.10">
    <property type="entry name" value="Urease, subunit C, domain 1"/>
    <property type="match status" value="1"/>
</dbReference>
<dbReference type="GO" id="GO:0016812">
    <property type="term" value="F:hydrolase activity, acting on carbon-nitrogen (but not peptide) bonds, in cyclic amides"/>
    <property type="evidence" value="ECO:0007669"/>
    <property type="project" value="TreeGrafter"/>
</dbReference>
<evidence type="ECO:0000259" key="2">
    <source>
        <dbReference type="Pfam" id="PF07969"/>
    </source>
</evidence>
<dbReference type="InterPro" id="IPR023100">
    <property type="entry name" value="D-aminoacylase_insert_dom_sf"/>
</dbReference>
<accession>A0A7W5ZXN0</accession>
<dbReference type="GO" id="GO:0005829">
    <property type="term" value="C:cytosol"/>
    <property type="evidence" value="ECO:0007669"/>
    <property type="project" value="TreeGrafter"/>
</dbReference>
<sequence length="509" mass="53713">MRNLKSKRLGFVSLVAVLLANPALASTLITGATVYDGSGAAGRQASVRVDGDRIVAVGKLRPRKGEGVIAGDGLVLAPGFIDAHSHHDRGDYADRSMPLLLAQGVTTIVIGQDGESAGAFAELAGKFAQRPAAINVASYTGHGHLRDVVMGKDYKRTATAAEVATMQGLLAADIEAGSLGLSTGLEYDPGIYSAHEELLSLARTAAAGGGRYISHMRNEDVTFDAALDELLDLGEKTGIPVQVSHMKLGLVDRWGGAKAVLAKLDAARARGIKVTADVYPYEYWQSTLTVLFPKRDFTDLAAARYALQHLTTPEGMLLGFYAPDPSLVGKTIAQVAAARGEDPAVTYLSLIQVAEAWKLANPDKGRAEAVIGTAMDPRDVADFIAWDHSVICSDGMIGSRHPRGAGAFAKILRLYVRDQKRLTLAQAIHKMTAQTAEQLGIAGRGLIRKGFSADLVLFDPDAVTDNATVEAPGAMAQGVAMVMVNGVVVADKSGAMASYPGRFLRRGVQ</sequence>
<dbReference type="PANTHER" id="PTHR11647:SF1">
    <property type="entry name" value="COLLAPSIN RESPONSE MEDIATOR PROTEIN"/>
    <property type="match status" value="1"/>
</dbReference>
<feature type="signal peptide" evidence="1">
    <location>
        <begin position="1"/>
        <end position="25"/>
    </location>
</feature>
<feature type="chain" id="PRO_5030796512" evidence="1">
    <location>
        <begin position="26"/>
        <end position="509"/>
    </location>
</feature>
<keyword evidence="4" id="KW-1185">Reference proteome</keyword>
<dbReference type="InterPro" id="IPR032466">
    <property type="entry name" value="Metal_Hydrolase"/>
</dbReference>
<dbReference type="SUPFAM" id="SSF51556">
    <property type="entry name" value="Metallo-dependent hydrolases"/>
    <property type="match status" value="1"/>
</dbReference>
<dbReference type="EC" id="3.5.1.81" evidence="3"/>
<dbReference type="InterPro" id="IPR013108">
    <property type="entry name" value="Amidohydro_3"/>
</dbReference>
<dbReference type="SUPFAM" id="SSF51338">
    <property type="entry name" value="Composite domain of metallo-dependent hydrolases"/>
    <property type="match status" value="1"/>
</dbReference>
<dbReference type="AlphaFoldDB" id="A0A7W5ZXN0"/>
<keyword evidence="3" id="KW-0378">Hydrolase</keyword>
<dbReference type="EMBL" id="JACICY010000008">
    <property type="protein sequence ID" value="MBB3861880.1"/>
    <property type="molecule type" value="Genomic_DNA"/>
</dbReference>
<dbReference type="PANTHER" id="PTHR11647">
    <property type="entry name" value="HYDRANTOINASE/DIHYDROPYRIMIDINASE FAMILY MEMBER"/>
    <property type="match status" value="1"/>
</dbReference>
<feature type="domain" description="Amidohydrolase 3" evidence="2">
    <location>
        <begin position="69"/>
        <end position="490"/>
    </location>
</feature>
<reference evidence="3 4" key="1">
    <citation type="submission" date="2020-08" db="EMBL/GenBank/DDBJ databases">
        <title>Genomic Encyclopedia of Type Strains, Phase IV (KMG-IV): sequencing the most valuable type-strain genomes for metagenomic binning, comparative biology and taxonomic classification.</title>
        <authorList>
            <person name="Goeker M."/>
        </authorList>
    </citation>
    <scope>NUCLEOTIDE SEQUENCE [LARGE SCALE GENOMIC DNA]</scope>
    <source>
        <strain evidence="3 4">DSM 14552</strain>
    </source>
</reference>
<dbReference type="Pfam" id="PF07969">
    <property type="entry name" value="Amidohydro_3"/>
    <property type="match status" value="1"/>
</dbReference>
<evidence type="ECO:0000256" key="1">
    <source>
        <dbReference type="SAM" id="SignalP"/>
    </source>
</evidence>
<evidence type="ECO:0000313" key="4">
    <source>
        <dbReference type="Proteomes" id="UP000562395"/>
    </source>
</evidence>
<dbReference type="InterPro" id="IPR050378">
    <property type="entry name" value="Metallo-dep_Hydrolases_sf"/>
</dbReference>
<dbReference type="RefSeq" id="WP_221214706.1">
    <property type="nucleotide sequence ID" value="NZ_JACICY010000008.1"/>
</dbReference>
<proteinExistence type="predicted"/>
<dbReference type="Gene3D" id="3.20.20.140">
    <property type="entry name" value="Metal-dependent hydrolases"/>
    <property type="match status" value="1"/>
</dbReference>
<dbReference type="InterPro" id="IPR011059">
    <property type="entry name" value="Metal-dep_hydrolase_composite"/>
</dbReference>
<dbReference type="Gene3D" id="3.30.1490.130">
    <property type="entry name" value="D-aminoacylase. Domain 3"/>
    <property type="match status" value="1"/>
</dbReference>
<name>A0A7W5ZXN0_9SPHN</name>